<dbReference type="PANTHER" id="PTHR41386:SF1">
    <property type="entry name" value="MEMBRANE PROTEIN"/>
    <property type="match status" value="1"/>
</dbReference>
<protein>
    <recommendedName>
        <fullName evidence="4">Cyclic nucleotide-binding protein</fullName>
    </recommendedName>
</protein>
<keyword evidence="1" id="KW-0472">Membrane</keyword>
<keyword evidence="1" id="KW-1133">Transmembrane helix</keyword>
<evidence type="ECO:0000313" key="2">
    <source>
        <dbReference type="EMBL" id="GAP03409.1"/>
    </source>
</evidence>
<feature type="transmembrane region" description="Helical" evidence="1">
    <location>
        <begin position="126"/>
        <end position="147"/>
    </location>
</feature>
<dbReference type="Proteomes" id="UP000061227">
    <property type="component" value="Unassembled WGS sequence"/>
</dbReference>
<name>A0A3F3HAN7_9LACO</name>
<dbReference type="RefSeq" id="WP_059379155.1">
    <property type="nucleotide sequence ID" value="NZ_DF968069.1"/>
</dbReference>
<evidence type="ECO:0000256" key="1">
    <source>
        <dbReference type="SAM" id="Phobius"/>
    </source>
</evidence>
<reference evidence="2 3" key="1">
    <citation type="journal article" date="2015" name="BMC Genomics">
        <title>Comparative genomics of Fructobacillus spp. and Leuconostoc spp. reveals niche-specific evolution of Fructobacillus spp.</title>
        <authorList>
            <person name="Endo A."/>
            <person name="Tanizawa Y."/>
            <person name="Tanaka N."/>
            <person name="Maeno S."/>
            <person name="Kumar H."/>
            <person name="Shiwa Y."/>
            <person name="Okada S."/>
            <person name="Yoshikawa H."/>
            <person name="Dicks L."/>
            <person name="Nakagawa J."/>
            <person name="Arita M."/>
        </authorList>
    </citation>
    <scope>NUCLEOTIDE SEQUENCE [LARGE SCALE GENOMIC DNA]</scope>
    <source>
        <strain evidence="2 3">DSM 15468</strain>
    </source>
</reference>
<dbReference type="AlphaFoldDB" id="A0A3F3HAN7"/>
<dbReference type="PANTHER" id="PTHR41386">
    <property type="entry name" value="INTEGRAL MEMBRANE PROTEIN-RELATED"/>
    <property type="match status" value="1"/>
</dbReference>
<gene>
    <name evidence="2" type="ORF">FPFC_070250</name>
</gene>
<feature type="transmembrane region" description="Helical" evidence="1">
    <location>
        <begin position="153"/>
        <end position="175"/>
    </location>
</feature>
<dbReference type="InterPro" id="IPR010406">
    <property type="entry name" value="DUF1003"/>
</dbReference>
<organism evidence="2 3">
    <name type="scientific">Fructobacillus pseudoficulneus</name>
    <dbReference type="NCBI Taxonomy" id="220714"/>
    <lineage>
        <taxon>Bacteria</taxon>
        <taxon>Bacillati</taxon>
        <taxon>Bacillota</taxon>
        <taxon>Bacilli</taxon>
        <taxon>Lactobacillales</taxon>
        <taxon>Lactobacillaceae</taxon>
        <taxon>Fructobacillus</taxon>
    </lineage>
</organism>
<evidence type="ECO:0008006" key="4">
    <source>
        <dbReference type="Google" id="ProtNLM"/>
    </source>
</evidence>
<keyword evidence="3" id="KW-1185">Reference proteome</keyword>
<dbReference type="EMBL" id="DF968069">
    <property type="protein sequence ID" value="GAP03409.1"/>
    <property type="molecule type" value="Genomic_DNA"/>
</dbReference>
<dbReference type="OrthoDB" id="9795736at2"/>
<proteinExistence type="predicted"/>
<dbReference type="STRING" id="220714.SAMN05660469_1370"/>
<dbReference type="Pfam" id="PF06210">
    <property type="entry name" value="DUF1003"/>
    <property type="match status" value="1"/>
</dbReference>
<evidence type="ECO:0000313" key="3">
    <source>
        <dbReference type="Proteomes" id="UP000061227"/>
    </source>
</evidence>
<accession>A0A3F3HAN7</accession>
<sequence length="249" mass="29000">MKKSEKVQANDALWCIVDQQEYDLIDGNFIHELDPYIVSLIQKDFPRAASNSFICSEHLVRYRLQKMDKMINEDAHKNKQINQRMTKLMSKNSYEIVDVEKQLETTLTFGQKVADGVARFGGSWPFVISFIVIIIVWIIINSVHLFGLHFDPFPFILLNLFLSIIAAIQAPLIMMSQNRSGTYDRMESKNDYHVNLKSEEEIRILHSKIDHLIQQDQPNNMQIQKMQMEMLASINNQLNDLKKQDNTPK</sequence>
<keyword evidence="1" id="KW-0812">Transmembrane</keyword>